<organism evidence="1 2">
    <name type="scientific">Gemmata algarum</name>
    <dbReference type="NCBI Taxonomy" id="2975278"/>
    <lineage>
        <taxon>Bacteria</taxon>
        <taxon>Pseudomonadati</taxon>
        <taxon>Planctomycetota</taxon>
        <taxon>Planctomycetia</taxon>
        <taxon>Gemmatales</taxon>
        <taxon>Gemmataceae</taxon>
        <taxon>Gemmata</taxon>
    </lineage>
</organism>
<accession>A0ABU5F992</accession>
<comment type="caution">
    <text evidence="1">The sequence shown here is derived from an EMBL/GenBank/DDBJ whole genome shotgun (WGS) entry which is preliminary data.</text>
</comment>
<evidence type="ECO:0008006" key="3">
    <source>
        <dbReference type="Google" id="ProtNLM"/>
    </source>
</evidence>
<protein>
    <recommendedName>
        <fullName evidence="3">Hemerythrin-like domain-containing protein</fullName>
    </recommendedName>
</protein>
<evidence type="ECO:0000313" key="1">
    <source>
        <dbReference type="EMBL" id="MDY3563327.1"/>
    </source>
</evidence>
<keyword evidence="2" id="KW-1185">Reference proteome</keyword>
<dbReference type="RefSeq" id="WP_320689545.1">
    <property type="nucleotide sequence ID" value="NZ_JAXBLV010000235.1"/>
</dbReference>
<name>A0ABU5F992_9BACT</name>
<dbReference type="EMBL" id="JAXBLV010000235">
    <property type="protein sequence ID" value="MDY3563327.1"/>
    <property type="molecule type" value="Genomic_DNA"/>
</dbReference>
<reference evidence="2" key="1">
    <citation type="journal article" date="2023" name="Mar. Drugs">
        <title>Gemmata algarum, a Novel Planctomycete Isolated from an Algal Mat, Displays Antimicrobial Activity.</title>
        <authorList>
            <person name="Kumar G."/>
            <person name="Kallscheuer N."/>
            <person name="Kashif M."/>
            <person name="Ahamad S."/>
            <person name="Jagadeeshwari U."/>
            <person name="Pannikurungottu S."/>
            <person name="Haufschild T."/>
            <person name="Kabuu M."/>
            <person name="Sasikala C."/>
            <person name="Jogler C."/>
            <person name="Ramana C."/>
        </authorList>
    </citation>
    <scope>NUCLEOTIDE SEQUENCE [LARGE SCALE GENOMIC DNA]</scope>
    <source>
        <strain evidence="2">JC673</strain>
    </source>
</reference>
<sequence>MVTPMLRELAGPFPMRPLFERSWYVHERTARELTEAWADACSQAVQNGSAEELHAARDNYQGILLGHLKILDGYLMLLNHVPEQALEAELTDSIKRTRDTVQKHYDALFPRWQTIDDLEAILLERVSPSNEQLKTLAATHRPPQAWFDEDHNALTTPE</sequence>
<gene>
    <name evidence="1" type="ORF">R5W23_004828</name>
</gene>
<proteinExistence type="predicted"/>
<dbReference type="Proteomes" id="UP001272242">
    <property type="component" value="Unassembled WGS sequence"/>
</dbReference>
<evidence type="ECO:0000313" key="2">
    <source>
        <dbReference type="Proteomes" id="UP001272242"/>
    </source>
</evidence>